<evidence type="ECO:0000313" key="4">
    <source>
        <dbReference type="Proteomes" id="UP000789405"/>
    </source>
</evidence>
<sequence>MSASFSQSEDYIVEVKTEGKEEKPTKYLAIKNDSKQKGGLKPESSSELEDDQGLSYRKLSRIPTTFKFTDKQLNMNRDEYENIFRWFVAVSDKSASSSEFRLLAISCANIKDVTDYMENSSKIHPIEIHNHGFTFVFTININNDNYSINYIDDKKLPNKYGGIVKLFSKKDYITDQKTGKDEQETDKSNKNADEHLLILLTLSGIHKYHMKNISINYVQKLKYPKRIYNAVKNTLNLPFEIFSIDLVYKIILVCIKQCLNKHYFLVDTMKEDIKYIELYNLKTNQLINTFRRPIYYKSVMIDIPNCYAVSNNGKLLAYEYESNKIIKIYSIECSLEIAELVITNSKFVNVTFIDFFHNDEMLFVYSSKNEWSIWNIFGSLRETIKLEDPGFKIELPPNSDFQLFWEIERSNSFMVVNKSDKLAIYDDLIVDKHLKYLKKSNKQDWRKLSKDYFSRKDLDKNIRDLHDKESELDEDNYMLEPWLLTSDLTAPQYSFYLDEKKEKILLIGYHTVQVWYNQGTKKDAKKRILELIYTPLYSLSYFQLSNLSKLREWEYKTIKVKDFKYCVGKFKLSIQIEDAEGSLQTIKIKMKNKDDVISLAKYACHALKYLSVYKKFEQIYDENFKQKLYNVIEQTRNIILRFIRLYPTAWRLLDIRFDLLNVLIEVGDYELVNDILSFGESIHIPQYFPWSGGMNTIRTALSDHTMLACLLEYYSNKAIHNIGWMNTVADIIPELFKSNEEKNEKESYTYYYAQKLFYNPCFCNKHLDLLSFEFLEIIPTSDDLLKVFIPITQLIPQDSELELQEIDYNKIVDIRMVPFADFTTSKRISDIKERKLTKFPKELISPAQYSALKEEDYSPFIKLVIKGERDILYENPSMGAAINWMWYSSKFYWPRTLYILLGFPSYIGLNESSSTYYPFSNILNSIIAVYDWSSISFDSWSFWPLTVISIVGSFVFVMILQNVIISFMSDAFSDAVKYSKHGVYRFQIDLIYDFALLEKSLEFNNLDFKFKDKIRVKYICFYDDPNITKSWKETSDKMKSKPYPKTETLKKSGFESWSVQDCEFIWRKEKEFVDDKGIKYWFFEG</sequence>
<feature type="region of interest" description="Disordered" evidence="1">
    <location>
        <begin position="1"/>
        <end position="52"/>
    </location>
</feature>
<keyword evidence="2" id="KW-1133">Transmembrane helix</keyword>
<gene>
    <name evidence="3" type="ORF">DERYTH_LOCUS8759</name>
</gene>
<evidence type="ECO:0000256" key="2">
    <source>
        <dbReference type="SAM" id="Phobius"/>
    </source>
</evidence>
<dbReference type="EMBL" id="CAJVPY010004590">
    <property type="protein sequence ID" value="CAG8623405.1"/>
    <property type="molecule type" value="Genomic_DNA"/>
</dbReference>
<dbReference type="AlphaFoldDB" id="A0A9N9D5Q6"/>
<dbReference type="SUPFAM" id="SSF50978">
    <property type="entry name" value="WD40 repeat-like"/>
    <property type="match status" value="1"/>
</dbReference>
<evidence type="ECO:0000313" key="3">
    <source>
        <dbReference type="EMBL" id="CAG8623405.1"/>
    </source>
</evidence>
<keyword evidence="4" id="KW-1185">Reference proteome</keyword>
<comment type="caution">
    <text evidence="3">The sequence shown here is derived from an EMBL/GenBank/DDBJ whole genome shotgun (WGS) entry which is preliminary data.</text>
</comment>
<reference evidence="3" key="1">
    <citation type="submission" date="2021-06" db="EMBL/GenBank/DDBJ databases">
        <authorList>
            <person name="Kallberg Y."/>
            <person name="Tangrot J."/>
            <person name="Rosling A."/>
        </authorList>
    </citation>
    <scope>NUCLEOTIDE SEQUENCE</scope>
    <source>
        <strain evidence="3">MA453B</strain>
    </source>
</reference>
<keyword evidence="2" id="KW-0812">Transmembrane</keyword>
<keyword evidence="2" id="KW-0472">Membrane</keyword>
<dbReference type="InterPro" id="IPR036322">
    <property type="entry name" value="WD40_repeat_dom_sf"/>
</dbReference>
<organism evidence="3 4">
    <name type="scientific">Dentiscutata erythropus</name>
    <dbReference type="NCBI Taxonomy" id="1348616"/>
    <lineage>
        <taxon>Eukaryota</taxon>
        <taxon>Fungi</taxon>
        <taxon>Fungi incertae sedis</taxon>
        <taxon>Mucoromycota</taxon>
        <taxon>Glomeromycotina</taxon>
        <taxon>Glomeromycetes</taxon>
        <taxon>Diversisporales</taxon>
        <taxon>Gigasporaceae</taxon>
        <taxon>Dentiscutata</taxon>
    </lineage>
</organism>
<feature type="compositionally biased region" description="Basic and acidic residues" evidence="1">
    <location>
        <begin position="13"/>
        <end position="25"/>
    </location>
</feature>
<proteinExistence type="predicted"/>
<feature type="transmembrane region" description="Helical" evidence="2">
    <location>
        <begin position="940"/>
        <end position="960"/>
    </location>
</feature>
<dbReference type="OrthoDB" id="2434827at2759"/>
<dbReference type="Proteomes" id="UP000789405">
    <property type="component" value="Unassembled WGS sequence"/>
</dbReference>
<accession>A0A9N9D5Q6</accession>
<evidence type="ECO:0000256" key="1">
    <source>
        <dbReference type="SAM" id="MobiDB-lite"/>
    </source>
</evidence>
<name>A0A9N9D5Q6_9GLOM</name>
<protein>
    <submittedName>
        <fullName evidence="3">7657_t:CDS:1</fullName>
    </submittedName>
</protein>